<gene>
    <name evidence="1" type="ORF">SAMN04244550_01694</name>
</gene>
<dbReference type="EMBL" id="FNAY01000007">
    <property type="protein sequence ID" value="SDF12133.1"/>
    <property type="molecule type" value="Genomic_DNA"/>
</dbReference>
<evidence type="ECO:0000313" key="1">
    <source>
        <dbReference type="EMBL" id="SDF12133.1"/>
    </source>
</evidence>
<name>A0A1G7IHK8_RHOCA</name>
<proteinExistence type="predicted"/>
<sequence>MSRPGWGSPAAAVNPPISAIAAFPARGLCLYGLKPGSEPSRGSIIMGTAI</sequence>
<dbReference type="AlphaFoldDB" id="A0A1G7IHK8"/>
<accession>A0A1G7IHK8</accession>
<evidence type="ECO:0000313" key="2">
    <source>
        <dbReference type="Proteomes" id="UP000183812"/>
    </source>
</evidence>
<reference evidence="1 2" key="1">
    <citation type="submission" date="2016-10" db="EMBL/GenBank/DDBJ databases">
        <authorList>
            <person name="de Groot N.N."/>
        </authorList>
    </citation>
    <scope>NUCLEOTIDE SEQUENCE [LARGE SCALE GENOMIC DNA]</scope>
    <source>
        <strain evidence="2">DSM 938 / 37b4</strain>
    </source>
</reference>
<protein>
    <submittedName>
        <fullName evidence="1">Uncharacterized protein</fullName>
    </submittedName>
</protein>
<dbReference type="Proteomes" id="UP000183812">
    <property type="component" value="Unassembled WGS sequence"/>
</dbReference>
<organism evidence="1 2">
    <name type="scientific">Rhodobacter capsulatus</name>
    <name type="common">Rhodopseudomonas capsulata</name>
    <dbReference type="NCBI Taxonomy" id="1061"/>
    <lineage>
        <taxon>Bacteria</taxon>
        <taxon>Pseudomonadati</taxon>
        <taxon>Pseudomonadota</taxon>
        <taxon>Alphaproteobacteria</taxon>
        <taxon>Rhodobacterales</taxon>
        <taxon>Rhodobacter group</taxon>
        <taxon>Rhodobacter</taxon>
    </lineage>
</organism>